<dbReference type="InterPro" id="IPR051161">
    <property type="entry name" value="Mannose-6P_isomerase_type2"/>
</dbReference>
<dbReference type="InterPro" id="IPR029044">
    <property type="entry name" value="Nucleotide-diphossugar_trans"/>
</dbReference>
<dbReference type="InterPro" id="IPR011051">
    <property type="entry name" value="RmlC_Cupin_sf"/>
</dbReference>
<dbReference type="OrthoDB" id="9806359at2"/>
<dbReference type="InterPro" id="IPR006375">
    <property type="entry name" value="Man1P_GuaTrfase/Man6P_Isoase"/>
</dbReference>
<dbReference type="EMBL" id="CYPW01000004">
    <property type="protein sequence ID" value="CUH50878.1"/>
    <property type="molecule type" value="Genomic_DNA"/>
</dbReference>
<evidence type="ECO:0000256" key="3">
    <source>
        <dbReference type="ARBA" id="ARBA00022679"/>
    </source>
</evidence>
<dbReference type="GO" id="GO:0009298">
    <property type="term" value="P:GDP-mannose biosynthetic process"/>
    <property type="evidence" value="ECO:0007669"/>
    <property type="project" value="TreeGrafter"/>
</dbReference>
<keyword evidence="6" id="KW-0342">GTP-binding</keyword>
<dbReference type="SUPFAM" id="SSF51182">
    <property type="entry name" value="RmlC-like cupins"/>
    <property type="match status" value="1"/>
</dbReference>
<feature type="domain" description="Nucleotidyl transferase" evidence="9">
    <location>
        <begin position="4"/>
        <end position="277"/>
    </location>
</feature>
<dbReference type="SUPFAM" id="SSF53448">
    <property type="entry name" value="Nucleotide-diphospho-sugar transferases"/>
    <property type="match status" value="1"/>
</dbReference>
<feature type="domain" description="Mannose-6-phosphate isomerase type II C-terminal" evidence="10">
    <location>
        <begin position="355"/>
        <end position="463"/>
    </location>
</feature>
<name>A0A0P1F792_9RHOB</name>
<dbReference type="CDD" id="cd02213">
    <property type="entry name" value="cupin_PMI_typeII_C"/>
    <property type="match status" value="1"/>
</dbReference>
<dbReference type="GO" id="GO:0005525">
    <property type="term" value="F:GTP binding"/>
    <property type="evidence" value="ECO:0007669"/>
    <property type="project" value="UniProtKB-KW"/>
</dbReference>
<dbReference type="PANTHER" id="PTHR46390">
    <property type="entry name" value="MANNOSE-1-PHOSPHATE GUANYLYLTRANSFERASE"/>
    <property type="match status" value="1"/>
</dbReference>
<evidence type="ECO:0000256" key="7">
    <source>
        <dbReference type="ARBA" id="ARBA00047343"/>
    </source>
</evidence>
<dbReference type="AlphaFoldDB" id="A0A0P1F792"/>
<dbReference type="RefSeq" id="WP_058238265.1">
    <property type="nucleotide sequence ID" value="NZ_CYPW01000004.1"/>
</dbReference>
<evidence type="ECO:0000256" key="6">
    <source>
        <dbReference type="ARBA" id="ARBA00023134"/>
    </source>
</evidence>
<dbReference type="CDD" id="cd02509">
    <property type="entry name" value="GDP-M1P_Guanylyltransferase"/>
    <property type="match status" value="1"/>
</dbReference>
<evidence type="ECO:0000256" key="1">
    <source>
        <dbReference type="ARBA" id="ARBA00006115"/>
    </source>
</evidence>
<evidence type="ECO:0000313" key="11">
    <source>
        <dbReference type="EMBL" id="CUH50878.1"/>
    </source>
</evidence>
<evidence type="ECO:0000259" key="10">
    <source>
        <dbReference type="Pfam" id="PF01050"/>
    </source>
</evidence>
<dbReference type="Gene3D" id="3.90.550.10">
    <property type="entry name" value="Spore Coat Polysaccharide Biosynthesis Protein SpsA, Chain A"/>
    <property type="match status" value="1"/>
</dbReference>
<keyword evidence="5" id="KW-0547">Nucleotide-binding</keyword>
<sequence length="471" mass="51259">MIYPVILAGGAGARLWPVSRRSFPKQFASLMDGPSLFQRTVERVIAPGFAAPTVIAAEDYRFLAQKQVDDIQAPLGQLIVEPVARNTAAAILVAALTHKDTPDAVLLVLPSDHHVEDERLFLRTVNKAAAVARKGLIAALGVQPAKASTEYGYLKVEGGNDDALVISRYFEKPESCHAEAMVAEGNWLWNTGIYLFRVDTILRAFESHAPDLIGPAEAALALSGEDLGFRRLDRKAFGRCADLPFGKAVMENLDECTALHLACGWADLADWHAVKEVCETDGADNLVAGNASAFECTGSILKSADPDTKIVGMGLKDIVAVATDDGILVADLSHSSDVGEMVETLRAEGAVQADGFRRCYRPWGYYETLSLGERFQVKRIMVDPGAKLSLQSHVHRAEHWVVVSGAARVTVNEDVRLLGENESTYIPLGAVHRLENPGKLPLHLIEVQSGCYLGEDDIVRYEDDYQRDEVA</sequence>
<dbReference type="Proteomes" id="UP000054823">
    <property type="component" value="Unassembled WGS sequence"/>
</dbReference>
<comment type="catalytic activity">
    <reaction evidence="7">
        <text>alpha-D-mannose 1-phosphate + GTP + H(+) = GDP-alpha-D-mannose + diphosphate</text>
        <dbReference type="Rhea" id="RHEA:15229"/>
        <dbReference type="ChEBI" id="CHEBI:15378"/>
        <dbReference type="ChEBI" id="CHEBI:33019"/>
        <dbReference type="ChEBI" id="CHEBI:37565"/>
        <dbReference type="ChEBI" id="CHEBI:57527"/>
        <dbReference type="ChEBI" id="CHEBI:58409"/>
        <dbReference type="EC" id="2.7.7.13"/>
    </reaction>
</comment>
<evidence type="ECO:0000259" key="9">
    <source>
        <dbReference type="Pfam" id="PF00483"/>
    </source>
</evidence>
<dbReference type="Gene3D" id="2.60.120.10">
    <property type="entry name" value="Jelly Rolls"/>
    <property type="match status" value="1"/>
</dbReference>
<evidence type="ECO:0000313" key="12">
    <source>
        <dbReference type="Proteomes" id="UP000054823"/>
    </source>
</evidence>
<dbReference type="NCBIfam" id="TIGR01479">
    <property type="entry name" value="GMP_PMI"/>
    <property type="match status" value="1"/>
</dbReference>
<dbReference type="Pfam" id="PF00483">
    <property type="entry name" value="NTP_transferase"/>
    <property type="match status" value="1"/>
</dbReference>
<evidence type="ECO:0000256" key="2">
    <source>
        <dbReference type="ARBA" id="ARBA00012387"/>
    </source>
</evidence>
<dbReference type="InterPro" id="IPR014710">
    <property type="entry name" value="RmlC-like_jellyroll"/>
</dbReference>
<organism evidence="11 12">
    <name type="scientific">Shimia marina</name>
    <dbReference type="NCBI Taxonomy" id="321267"/>
    <lineage>
        <taxon>Bacteria</taxon>
        <taxon>Pseudomonadati</taxon>
        <taxon>Pseudomonadota</taxon>
        <taxon>Alphaproteobacteria</taxon>
        <taxon>Rhodobacterales</taxon>
        <taxon>Roseobacteraceae</taxon>
    </lineage>
</organism>
<keyword evidence="3" id="KW-0808">Transferase</keyword>
<keyword evidence="12" id="KW-1185">Reference proteome</keyword>
<dbReference type="InterPro" id="IPR049577">
    <property type="entry name" value="GMPP_N"/>
</dbReference>
<dbReference type="Pfam" id="PF01050">
    <property type="entry name" value="MannoseP_isomer"/>
    <property type="match status" value="1"/>
</dbReference>
<dbReference type="FunFam" id="2.60.120.10:FF:000032">
    <property type="entry name" value="Mannose-1-phosphate guanylyltransferase/mannose-6-phosphate isomerase"/>
    <property type="match status" value="1"/>
</dbReference>
<evidence type="ECO:0000256" key="5">
    <source>
        <dbReference type="ARBA" id="ARBA00022741"/>
    </source>
</evidence>
<evidence type="ECO:0000256" key="8">
    <source>
        <dbReference type="RuleBase" id="RU004190"/>
    </source>
</evidence>
<protein>
    <recommendedName>
        <fullName evidence="2">mannose-1-phosphate guanylyltransferase</fullName>
        <ecNumber evidence="2">2.7.7.13</ecNumber>
    </recommendedName>
</protein>
<dbReference type="EC" id="2.7.7.13" evidence="2"/>
<reference evidence="11 12" key="1">
    <citation type="submission" date="2015-09" db="EMBL/GenBank/DDBJ databases">
        <authorList>
            <consortium name="Swine Surveillance"/>
        </authorList>
    </citation>
    <scope>NUCLEOTIDE SEQUENCE [LARGE SCALE GENOMIC DNA]</scope>
    <source>
        <strain evidence="11 12">CECT 7688</strain>
    </source>
</reference>
<dbReference type="GO" id="GO:0004475">
    <property type="term" value="F:mannose-1-phosphate guanylyltransferase (GTP) activity"/>
    <property type="evidence" value="ECO:0007669"/>
    <property type="project" value="UniProtKB-EC"/>
</dbReference>
<dbReference type="GO" id="GO:0000271">
    <property type="term" value="P:polysaccharide biosynthetic process"/>
    <property type="evidence" value="ECO:0007669"/>
    <property type="project" value="InterPro"/>
</dbReference>
<dbReference type="PANTHER" id="PTHR46390:SF1">
    <property type="entry name" value="MANNOSE-1-PHOSPHATE GUANYLYLTRANSFERASE"/>
    <property type="match status" value="1"/>
</dbReference>
<dbReference type="InterPro" id="IPR005835">
    <property type="entry name" value="NTP_transferase_dom"/>
</dbReference>
<proteinExistence type="inferred from homology"/>
<evidence type="ECO:0000256" key="4">
    <source>
        <dbReference type="ARBA" id="ARBA00022695"/>
    </source>
</evidence>
<dbReference type="STRING" id="321267.SHM7688_00309"/>
<accession>A0A0P1F792</accession>
<comment type="similarity">
    <text evidence="1 8">Belongs to the mannose-6-phosphate isomerase type 2 family.</text>
</comment>
<dbReference type="InterPro" id="IPR001538">
    <property type="entry name" value="Man6P_isomerase-2_C"/>
</dbReference>
<keyword evidence="4" id="KW-0548">Nucleotidyltransferase</keyword>
<gene>
    <name evidence="11" type="primary">algA_1</name>
    <name evidence="11" type="ORF">SHM7688_00309</name>
</gene>